<accession>A0A1X7T3W5</accession>
<sequence>MAVRKILDEINNVYSVLTEINSRLTSIEDDISFLLSESSQKDTVDSTPSDKGINSHINGRVVSSFATLI</sequence>
<dbReference type="AlphaFoldDB" id="A0A1X7T3W5"/>
<protein>
    <submittedName>
        <fullName evidence="1">Uncharacterized protein</fullName>
    </submittedName>
</protein>
<dbReference type="EnsemblMetazoa" id="Aqu2.1.08933_001">
    <property type="protein sequence ID" value="Aqu2.1.08933_001"/>
    <property type="gene ID" value="Aqu2.1.08933"/>
</dbReference>
<reference evidence="1" key="1">
    <citation type="submission" date="2017-05" db="UniProtKB">
        <authorList>
            <consortium name="EnsemblMetazoa"/>
        </authorList>
    </citation>
    <scope>IDENTIFICATION</scope>
</reference>
<evidence type="ECO:0000313" key="1">
    <source>
        <dbReference type="EnsemblMetazoa" id="Aqu2.1.08933_001"/>
    </source>
</evidence>
<proteinExistence type="predicted"/>
<organism evidence="1">
    <name type="scientific">Amphimedon queenslandica</name>
    <name type="common">Sponge</name>
    <dbReference type="NCBI Taxonomy" id="400682"/>
    <lineage>
        <taxon>Eukaryota</taxon>
        <taxon>Metazoa</taxon>
        <taxon>Porifera</taxon>
        <taxon>Demospongiae</taxon>
        <taxon>Heteroscleromorpha</taxon>
        <taxon>Haplosclerida</taxon>
        <taxon>Niphatidae</taxon>
        <taxon>Amphimedon</taxon>
    </lineage>
</organism>
<dbReference type="InParanoid" id="A0A1X7T3W5"/>
<name>A0A1X7T3W5_AMPQE</name>